<proteinExistence type="predicted"/>
<gene>
    <name evidence="1" type="ORF">ATL42_0189</name>
</gene>
<dbReference type="EMBL" id="PDJG01000001">
    <property type="protein sequence ID" value="PFG32365.1"/>
    <property type="molecule type" value="Genomic_DNA"/>
</dbReference>
<reference evidence="1 2" key="1">
    <citation type="submission" date="2017-10" db="EMBL/GenBank/DDBJ databases">
        <title>Sequencing the genomes of 1000 actinobacteria strains.</title>
        <authorList>
            <person name="Klenk H.-P."/>
        </authorList>
    </citation>
    <scope>NUCLEOTIDE SEQUENCE [LARGE SCALE GENOMIC DNA]</scope>
    <source>
        <strain evidence="1 2">DSM 18966</strain>
    </source>
</reference>
<evidence type="ECO:0008006" key="3">
    <source>
        <dbReference type="Google" id="ProtNLM"/>
    </source>
</evidence>
<dbReference type="Proteomes" id="UP000225548">
    <property type="component" value="Unassembled WGS sequence"/>
</dbReference>
<evidence type="ECO:0000313" key="2">
    <source>
        <dbReference type="Proteomes" id="UP000225548"/>
    </source>
</evidence>
<dbReference type="RefSeq" id="WP_098453748.1">
    <property type="nucleotide sequence ID" value="NZ_PDJG01000001.1"/>
</dbReference>
<keyword evidence="2" id="KW-1185">Reference proteome</keyword>
<name>A0A2A9E1X7_9MICO</name>
<comment type="caution">
    <text evidence="1">The sequence shown here is derived from an EMBL/GenBank/DDBJ whole genome shotgun (WGS) entry which is preliminary data.</text>
</comment>
<organism evidence="1 2">
    <name type="scientific">Sanguibacter antarcticus</name>
    <dbReference type="NCBI Taxonomy" id="372484"/>
    <lineage>
        <taxon>Bacteria</taxon>
        <taxon>Bacillati</taxon>
        <taxon>Actinomycetota</taxon>
        <taxon>Actinomycetes</taxon>
        <taxon>Micrococcales</taxon>
        <taxon>Sanguibacteraceae</taxon>
        <taxon>Sanguibacter</taxon>
    </lineage>
</organism>
<protein>
    <recommendedName>
        <fullName evidence="3">Glycosyl transferase family 2</fullName>
    </recommendedName>
</protein>
<accession>A0A2A9E1X7</accession>
<evidence type="ECO:0000313" key="1">
    <source>
        <dbReference type="EMBL" id="PFG32365.1"/>
    </source>
</evidence>
<dbReference type="AlphaFoldDB" id="A0A2A9E1X7"/>
<dbReference type="OrthoDB" id="745987at2"/>
<sequence length="287" mass="32446">MKINAYVLAGDPAWTAESVGSYYSFVDRLVVSYDEENLSWSGHELEVPEALRRLTACDPQHKIVPLPGRYSAPDRFALDMETEQRQRALDAASEGADWVVQLDTDEVLASPGRFLACLERAEAEGFDAVHFPSRWWYQRAGAGSDRVLERRRRFGGARAEYPGAIAVRAGTRLRHCRQTDVPHFRVDFAATSTDPAHPADAVVHDVVTPDEGIIHLSWLRSAEQMERKRVVSGHAGRVDLGEEIRRWRAAYRHPRLTVALGSVHRHPDRWLRVVSNPLELRSGDWLP</sequence>